<gene>
    <name evidence="1" type="ORF">EVAR_48115_1</name>
</gene>
<dbReference type="EMBL" id="BGZK01002785">
    <property type="protein sequence ID" value="GBP96452.1"/>
    <property type="molecule type" value="Genomic_DNA"/>
</dbReference>
<sequence>MFCCWFHPVIRSVAHSPSIISQPSCTDLFTLPQPTPSSIRYRNAIVIYIPAREALMTPPKSQVSKGSVFAGLAWYHCLPRGSRMLWCERMGVQEVNVSFAKGVGSLVLFCERIYWQQVNIVICGGNNADLLKRPSAEAQKGQTIDINRKSKAYFNRRLDLTGNIEVFIIDSYPRRRGTHYSFIWVMQTDTAWKETNKTRGVDILAWKCLRHGWPRRRRVPAGGAAGAIALIMRA</sequence>
<name>A0A4C2A9G5_EUMVA</name>
<evidence type="ECO:0000313" key="1">
    <source>
        <dbReference type="EMBL" id="GBP96452.1"/>
    </source>
</evidence>
<dbReference type="Proteomes" id="UP000299102">
    <property type="component" value="Unassembled WGS sequence"/>
</dbReference>
<dbReference type="AlphaFoldDB" id="A0A4C2A9G5"/>
<reference evidence="1 2" key="1">
    <citation type="journal article" date="2019" name="Commun. Biol.">
        <title>The bagworm genome reveals a unique fibroin gene that provides high tensile strength.</title>
        <authorList>
            <person name="Kono N."/>
            <person name="Nakamura H."/>
            <person name="Ohtoshi R."/>
            <person name="Tomita M."/>
            <person name="Numata K."/>
            <person name="Arakawa K."/>
        </authorList>
    </citation>
    <scope>NUCLEOTIDE SEQUENCE [LARGE SCALE GENOMIC DNA]</scope>
</reference>
<keyword evidence="2" id="KW-1185">Reference proteome</keyword>
<evidence type="ECO:0000313" key="2">
    <source>
        <dbReference type="Proteomes" id="UP000299102"/>
    </source>
</evidence>
<organism evidence="1 2">
    <name type="scientific">Eumeta variegata</name>
    <name type="common">Bagworm moth</name>
    <name type="synonym">Eumeta japonica</name>
    <dbReference type="NCBI Taxonomy" id="151549"/>
    <lineage>
        <taxon>Eukaryota</taxon>
        <taxon>Metazoa</taxon>
        <taxon>Ecdysozoa</taxon>
        <taxon>Arthropoda</taxon>
        <taxon>Hexapoda</taxon>
        <taxon>Insecta</taxon>
        <taxon>Pterygota</taxon>
        <taxon>Neoptera</taxon>
        <taxon>Endopterygota</taxon>
        <taxon>Lepidoptera</taxon>
        <taxon>Glossata</taxon>
        <taxon>Ditrysia</taxon>
        <taxon>Tineoidea</taxon>
        <taxon>Psychidae</taxon>
        <taxon>Oiketicinae</taxon>
        <taxon>Eumeta</taxon>
    </lineage>
</organism>
<proteinExistence type="predicted"/>
<protein>
    <submittedName>
        <fullName evidence="1">Uncharacterized protein</fullName>
    </submittedName>
</protein>
<accession>A0A4C2A9G5</accession>
<comment type="caution">
    <text evidence="1">The sequence shown here is derived from an EMBL/GenBank/DDBJ whole genome shotgun (WGS) entry which is preliminary data.</text>
</comment>